<evidence type="ECO:0000313" key="2">
    <source>
        <dbReference type="Proteomes" id="UP000233837"/>
    </source>
</evidence>
<dbReference type="EMBL" id="KZ503378">
    <property type="protein sequence ID" value="PKU64990.1"/>
    <property type="molecule type" value="Genomic_DNA"/>
</dbReference>
<reference evidence="1 2" key="1">
    <citation type="journal article" date="2016" name="Sci. Rep.">
        <title>The Dendrobium catenatum Lindl. genome sequence provides insights into polysaccharide synthase, floral development and adaptive evolution.</title>
        <authorList>
            <person name="Zhang G.Q."/>
            <person name="Xu Q."/>
            <person name="Bian C."/>
            <person name="Tsai W.C."/>
            <person name="Yeh C.M."/>
            <person name="Liu K.W."/>
            <person name="Yoshida K."/>
            <person name="Zhang L.S."/>
            <person name="Chang S.B."/>
            <person name="Chen F."/>
            <person name="Shi Y."/>
            <person name="Su Y.Y."/>
            <person name="Zhang Y.Q."/>
            <person name="Chen L.J."/>
            <person name="Yin Y."/>
            <person name="Lin M."/>
            <person name="Huang H."/>
            <person name="Deng H."/>
            <person name="Wang Z.W."/>
            <person name="Zhu S.L."/>
            <person name="Zhao X."/>
            <person name="Deng C."/>
            <person name="Niu S.C."/>
            <person name="Huang J."/>
            <person name="Wang M."/>
            <person name="Liu G.H."/>
            <person name="Yang H.J."/>
            <person name="Xiao X.J."/>
            <person name="Hsiao Y.Y."/>
            <person name="Wu W.L."/>
            <person name="Chen Y.Y."/>
            <person name="Mitsuda N."/>
            <person name="Ohme-Takagi M."/>
            <person name="Luo Y.B."/>
            <person name="Van de Peer Y."/>
            <person name="Liu Z.J."/>
        </authorList>
    </citation>
    <scope>NUCLEOTIDE SEQUENCE [LARGE SCALE GENOMIC DNA]</scope>
    <source>
        <tissue evidence="1">The whole plant</tissue>
    </source>
</reference>
<evidence type="ECO:0000313" key="1">
    <source>
        <dbReference type="EMBL" id="PKU64990.1"/>
    </source>
</evidence>
<dbReference type="AlphaFoldDB" id="A0A2I0VNK6"/>
<sequence>MVGVGKRSFEAWSSAVDFGLSSTVGEEDGRRCRDGEDRKLVREEGGRGRAEGFGWSYRR</sequence>
<organism evidence="1 2">
    <name type="scientific">Dendrobium catenatum</name>
    <dbReference type="NCBI Taxonomy" id="906689"/>
    <lineage>
        <taxon>Eukaryota</taxon>
        <taxon>Viridiplantae</taxon>
        <taxon>Streptophyta</taxon>
        <taxon>Embryophyta</taxon>
        <taxon>Tracheophyta</taxon>
        <taxon>Spermatophyta</taxon>
        <taxon>Magnoliopsida</taxon>
        <taxon>Liliopsida</taxon>
        <taxon>Asparagales</taxon>
        <taxon>Orchidaceae</taxon>
        <taxon>Epidendroideae</taxon>
        <taxon>Malaxideae</taxon>
        <taxon>Dendrobiinae</taxon>
        <taxon>Dendrobium</taxon>
    </lineage>
</organism>
<accession>A0A2I0VNK6</accession>
<dbReference type="Proteomes" id="UP000233837">
    <property type="component" value="Unassembled WGS sequence"/>
</dbReference>
<proteinExistence type="predicted"/>
<keyword evidence="2" id="KW-1185">Reference proteome</keyword>
<gene>
    <name evidence="1" type="ORF">MA16_Dca004605</name>
</gene>
<name>A0A2I0VNK6_9ASPA</name>
<protein>
    <submittedName>
        <fullName evidence="1">Uncharacterized protein</fullName>
    </submittedName>
</protein>
<reference evidence="1 2" key="2">
    <citation type="journal article" date="2017" name="Nature">
        <title>The Apostasia genome and the evolution of orchids.</title>
        <authorList>
            <person name="Zhang G.Q."/>
            <person name="Liu K.W."/>
            <person name="Li Z."/>
            <person name="Lohaus R."/>
            <person name="Hsiao Y.Y."/>
            <person name="Niu S.C."/>
            <person name="Wang J.Y."/>
            <person name="Lin Y.C."/>
            <person name="Xu Q."/>
            <person name="Chen L.J."/>
            <person name="Yoshida K."/>
            <person name="Fujiwara S."/>
            <person name="Wang Z.W."/>
            <person name="Zhang Y.Q."/>
            <person name="Mitsuda N."/>
            <person name="Wang M."/>
            <person name="Liu G.H."/>
            <person name="Pecoraro L."/>
            <person name="Huang H.X."/>
            <person name="Xiao X.J."/>
            <person name="Lin M."/>
            <person name="Wu X.Y."/>
            <person name="Wu W.L."/>
            <person name="Chen Y.Y."/>
            <person name="Chang S.B."/>
            <person name="Sakamoto S."/>
            <person name="Ohme-Takagi M."/>
            <person name="Yagi M."/>
            <person name="Zeng S.J."/>
            <person name="Shen C.Y."/>
            <person name="Yeh C.M."/>
            <person name="Luo Y.B."/>
            <person name="Tsai W.C."/>
            <person name="Van de Peer Y."/>
            <person name="Liu Z.J."/>
        </authorList>
    </citation>
    <scope>NUCLEOTIDE SEQUENCE [LARGE SCALE GENOMIC DNA]</scope>
    <source>
        <tissue evidence="1">The whole plant</tissue>
    </source>
</reference>